<dbReference type="CDD" id="cd05013">
    <property type="entry name" value="SIS_RpiR"/>
    <property type="match status" value="1"/>
</dbReference>
<dbReference type="InterPro" id="IPR047640">
    <property type="entry name" value="RpiR-like"/>
</dbReference>
<protein>
    <submittedName>
        <fullName evidence="6">MurR/RpiR family transcriptional regulator</fullName>
    </submittedName>
</protein>
<evidence type="ECO:0000259" key="5">
    <source>
        <dbReference type="PROSITE" id="PS51464"/>
    </source>
</evidence>
<dbReference type="SUPFAM" id="SSF53697">
    <property type="entry name" value="SIS domain"/>
    <property type="match status" value="1"/>
</dbReference>
<dbReference type="InterPro" id="IPR036388">
    <property type="entry name" value="WH-like_DNA-bd_sf"/>
</dbReference>
<dbReference type="Gene3D" id="1.10.10.10">
    <property type="entry name" value="Winged helix-like DNA-binding domain superfamily/Winged helix DNA-binding domain"/>
    <property type="match status" value="1"/>
</dbReference>
<feature type="domain" description="HTH rpiR-type" evidence="4">
    <location>
        <begin position="1"/>
        <end position="76"/>
    </location>
</feature>
<sequence>MKELRDLIAGSTLTKTQTLIADYVLDHAADACFMTSTDLAITIGVSESSIIRFTRTLGFDGFMDFQKALREGYQRNVLNISSQITVPSQRVLKRSKLKSDSDYINNHFQNVVSNLEQALLNNPPETYESAAELLVKSRRKFIVASRGNAGLGAYLLLYLSQMLPSVSATDFISTAPMDHMCHLSKEDCIIFVSLPRYSSLDKLSADMAKKSGAQIIVITDKPSALLAGYADILFTVPVDNNNFFNSLVGAQFIVEELCETLSHKVKGLEKRLQNIDRYISELGIY</sequence>
<evidence type="ECO:0000259" key="4">
    <source>
        <dbReference type="PROSITE" id="PS51071"/>
    </source>
</evidence>
<dbReference type="PANTHER" id="PTHR30514">
    <property type="entry name" value="GLUCOKINASE"/>
    <property type="match status" value="1"/>
</dbReference>
<dbReference type="EMBL" id="JAJCIS010000019">
    <property type="protein sequence ID" value="MCB7389140.1"/>
    <property type="molecule type" value="Genomic_DNA"/>
</dbReference>
<feature type="domain" description="SIS" evidence="5">
    <location>
        <begin position="130"/>
        <end position="268"/>
    </location>
</feature>
<gene>
    <name evidence="6" type="ORF">LIZ65_17795</name>
</gene>
<dbReference type="InterPro" id="IPR046348">
    <property type="entry name" value="SIS_dom_sf"/>
</dbReference>
<evidence type="ECO:0000256" key="2">
    <source>
        <dbReference type="ARBA" id="ARBA00023125"/>
    </source>
</evidence>
<keyword evidence="1" id="KW-0805">Transcription regulation</keyword>
<dbReference type="InterPro" id="IPR009057">
    <property type="entry name" value="Homeodomain-like_sf"/>
</dbReference>
<dbReference type="RefSeq" id="WP_066730668.1">
    <property type="nucleotide sequence ID" value="NZ_JAJCIQ010000004.1"/>
</dbReference>
<dbReference type="Pfam" id="PF01380">
    <property type="entry name" value="SIS"/>
    <property type="match status" value="1"/>
</dbReference>
<dbReference type="Proteomes" id="UP001299546">
    <property type="component" value="Unassembled WGS sequence"/>
</dbReference>
<dbReference type="InterPro" id="IPR000281">
    <property type="entry name" value="HTH_RpiR"/>
</dbReference>
<organism evidence="6 7">
    <name type="scientific">Bariatricus massiliensis</name>
    <dbReference type="NCBI Taxonomy" id="1745713"/>
    <lineage>
        <taxon>Bacteria</taxon>
        <taxon>Bacillati</taxon>
        <taxon>Bacillota</taxon>
        <taxon>Clostridia</taxon>
        <taxon>Lachnospirales</taxon>
        <taxon>Lachnospiraceae</taxon>
        <taxon>Bariatricus</taxon>
    </lineage>
</organism>
<name>A0ABS8DL88_9FIRM</name>
<dbReference type="Pfam" id="PF01418">
    <property type="entry name" value="HTH_6"/>
    <property type="match status" value="1"/>
</dbReference>
<evidence type="ECO:0000313" key="6">
    <source>
        <dbReference type="EMBL" id="MCB7389140.1"/>
    </source>
</evidence>
<accession>A0ABS8DL88</accession>
<proteinExistence type="predicted"/>
<reference evidence="6 7" key="1">
    <citation type="submission" date="2021-10" db="EMBL/GenBank/DDBJ databases">
        <title>Collection of gut derived symbiotic bacterial strains cultured from healthy donors.</title>
        <authorList>
            <person name="Lin H."/>
            <person name="Littmann E."/>
            <person name="Kohout C."/>
            <person name="Pamer E.G."/>
        </authorList>
    </citation>
    <scope>NUCLEOTIDE SEQUENCE [LARGE SCALE GENOMIC DNA]</scope>
    <source>
        <strain evidence="6 7">DFI.1.165</strain>
    </source>
</reference>
<dbReference type="PROSITE" id="PS51464">
    <property type="entry name" value="SIS"/>
    <property type="match status" value="1"/>
</dbReference>
<comment type="caution">
    <text evidence="6">The sequence shown here is derived from an EMBL/GenBank/DDBJ whole genome shotgun (WGS) entry which is preliminary data.</text>
</comment>
<evidence type="ECO:0000313" key="7">
    <source>
        <dbReference type="Proteomes" id="UP001299546"/>
    </source>
</evidence>
<evidence type="ECO:0000256" key="3">
    <source>
        <dbReference type="ARBA" id="ARBA00023163"/>
    </source>
</evidence>
<keyword evidence="3" id="KW-0804">Transcription</keyword>
<dbReference type="SUPFAM" id="SSF46689">
    <property type="entry name" value="Homeodomain-like"/>
    <property type="match status" value="1"/>
</dbReference>
<keyword evidence="7" id="KW-1185">Reference proteome</keyword>
<dbReference type="InterPro" id="IPR035472">
    <property type="entry name" value="RpiR-like_SIS"/>
</dbReference>
<evidence type="ECO:0000256" key="1">
    <source>
        <dbReference type="ARBA" id="ARBA00023015"/>
    </source>
</evidence>
<dbReference type="PANTHER" id="PTHR30514:SF18">
    <property type="entry name" value="RPIR-FAMILY TRANSCRIPTIONAL REGULATOR"/>
    <property type="match status" value="1"/>
</dbReference>
<dbReference type="PROSITE" id="PS51071">
    <property type="entry name" value="HTH_RPIR"/>
    <property type="match status" value="1"/>
</dbReference>
<dbReference type="InterPro" id="IPR001347">
    <property type="entry name" value="SIS_dom"/>
</dbReference>
<keyword evidence="2" id="KW-0238">DNA-binding</keyword>
<dbReference type="Gene3D" id="3.40.50.10490">
    <property type="entry name" value="Glucose-6-phosphate isomerase like protein, domain 1"/>
    <property type="match status" value="1"/>
</dbReference>